<dbReference type="Proteomes" id="UP001328107">
    <property type="component" value="Unassembled WGS sequence"/>
</dbReference>
<reference evidence="4" key="1">
    <citation type="submission" date="2022-10" db="EMBL/GenBank/DDBJ databases">
        <title>Genome assembly of Pristionchus species.</title>
        <authorList>
            <person name="Yoshida K."/>
            <person name="Sommer R.J."/>
        </authorList>
    </citation>
    <scope>NUCLEOTIDE SEQUENCE [LARGE SCALE GENOMIC DNA]</scope>
    <source>
        <strain evidence="4">RS5460</strain>
    </source>
</reference>
<dbReference type="PANTHER" id="PTHR46771:SF5">
    <property type="entry name" value="DETERIN"/>
    <property type="match status" value="1"/>
</dbReference>
<accession>A0AAN5DAD8</accession>
<name>A0AAN5DAD8_9BILA</name>
<keyword evidence="1" id="KW-0479">Metal-binding</keyword>
<organism evidence="3 4">
    <name type="scientific">Pristionchus mayeri</name>
    <dbReference type="NCBI Taxonomy" id="1317129"/>
    <lineage>
        <taxon>Eukaryota</taxon>
        <taxon>Metazoa</taxon>
        <taxon>Ecdysozoa</taxon>
        <taxon>Nematoda</taxon>
        <taxon>Chromadorea</taxon>
        <taxon>Rhabditida</taxon>
        <taxon>Rhabditina</taxon>
        <taxon>Diplogasteromorpha</taxon>
        <taxon>Diplogasteroidea</taxon>
        <taxon>Neodiplogasteridae</taxon>
        <taxon>Pristionchus</taxon>
    </lineage>
</organism>
<gene>
    <name evidence="3" type="ORF">PMAYCL1PPCAC_28735</name>
</gene>
<dbReference type="InterPro" id="IPR051190">
    <property type="entry name" value="Baculoviral_IAP"/>
</dbReference>
<dbReference type="Gene3D" id="1.10.1170.10">
    <property type="entry name" value="Inhibitor Of Apoptosis Protein (2mihbC-IAP-1), Chain A"/>
    <property type="match status" value="1"/>
</dbReference>
<dbReference type="SMART" id="SM00238">
    <property type="entry name" value="BIR"/>
    <property type="match status" value="1"/>
</dbReference>
<dbReference type="EMBL" id="BTRK01000006">
    <property type="protein sequence ID" value="GMR58540.1"/>
    <property type="molecule type" value="Genomic_DNA"/>
</dbReference>
<evidence type="ECO:0000256" key="2">
    <source>
        <dbReference type="ARBA" id="ARBA00022833"/>
    </source>
</evidence>
<dbReference type="GO" id="GO:0046872">
    <property type="term" value="F:metal ion binding"/>
    <property type="evidence" value="ECO:0007669"/>
    <property type="project" value="UniProtKB-KW"/>
</dbReference>
<feature type="non-terminal residue" evidence="3">
    <location>
        <position position="1"/>
    </location>
</feature>
<keyword evidence="4" id="KW-1185">Reference proteome</keyword>
<sequence length="126" mass="14444">YRMAEEKLDISKMIDEASNMIFNAHRKDSFKKAKFCYDKDPTAVCTGDKLADAGFYFTGSRADPSAATCAFCLKEMIFEPTDDPWQEHVDHCPNCFFVEFGQTDENLLTMKQFLDLIAFRKANLMV</sequence>
<dbReference type="SUPFAM" id="SSF57924">
    <property type="entry name" value="Inhibitor of apoptosis (IAP) repeat"/>
    <property type="match status" value="1"/>
</dbReference>
<protein>
    <submittedName>
        <fullName evidence="3">Uncharacterized protein</fullName>
    </submittedName>
</protein>
<dbReference type="Pfam" id="PF00653">
    <property type="entry name" value="BIR"/>
    <property type="match status" value="1"/>
</dbReference>
<keyword evidence="2" id="KW-0862">Zinc</keyword>
<feature type="non-terminal residue" evidence="3">
    <location>
        <position position="126"/>
    </location>
</feature>
<proteinExistence type="predicted"/>
<evidence type="ECO:0000313" key="3">
    <source>
        <dbReference type="EMBL" id="GMR58540.1"/>
    </source>
</evidence>
<dbReference type="PROSITE" id="PS50143">
    <property type="entry name" value="BIR_REPEAT_2"/>
    <property type="match status" value="1"/>
</dbReference>
<dbReference type="PANTHER" id="PTHR46771">
    <property type="entry name" value="DETERIN"/>
    <property type="match status" value="1"/>
</dbReference>
<comment type="caution">
    <text evidence="3">The sequence shown here is derived from an EMBL/GenBank/DDBJ whole genome shotgun (WGS) entry which is preliminary data.</text>
</comment>
<dbReference type="InterPro" id="IPR001370">
    <property type="entry name" value="BIR_rpt"/>
</dbReference>
<evidence type="ECO:0000256" key="1">
    <source>
        <dbReference type="ARBA" id="ARBA00022723"/>
    </source>
</evidence>
<dbReference type="AlphaFoldDB" id="A0AAN5DAD8"/>
<evidence type="ECO:0000313" key="4">
    <source>
        <dbReference type="Proteomes" id="UP001328107"/>
    </source>
</evidence>